<dbReference type="InterPro" id="IPR036390">
    <property type="entry name" value="WH_DNA-bd_sf"/>
</dbReference>
<dbReference type="EMBL" id="QYUN01000002">
    <property type="protein sequence ID" value="RJG07855.1"/>
    <property type="molecule type" value="Genomic_DNA"/>
</dbReference>
<protein>
    <submittedName>
        <fullName evidence="5">MarR family transcriptional regulator</fullName>
    </submittedName>
</protein>
<evidence type="ECO:0000256" key="2">
    <source>
        <dbReference type="ARBA" id="ARBA00023125"/>
    </source>
</evidence>
<dbReference type="GO" id="GO:0003700">
    <property type="term" value="F:DNA-binding transcription factor activity"/>
    <property type="evidence" value="ECO:0007669"/>
    <property type="project" value="InterPro"/>
</dbReference>
<dbReference type="PANTHER" id="PTHR42756:SF1">
    <property type="entry name" value="TRANSCRIPTIONAL REPRESSOR OF EMRAB OPERON"/>
    <property type="match status" value="1"/>
</dbReference>
<dbReference type="Proteomes" id="UP000285190">
    <property type="component" value="Unassembled WGS sequence"/>
</dbReference>
<dbReference type="AlphaFoldDB" id="A0A418X5Y6"/>
<dbReference type="SMART" id="SM00347">
    <property type="entry name" value="HTH_MARR"/>
    <property type="match status" value="1"/>
</dbReference>
<feature type="domain" description="HTH marR-type" evidence="4">
    <location>
        <begin position="1"/>
        <end position="137"/>
    </location>
</feature>
<keyword evidence="1" id="KW-0805">Transcription regulation</keyword>
<dbReference type="InterPro" id="IPR036388">
    <property type="entry name" value="WH-like_DNA-bd_sf"/>
</dbReference>
<reference evidence="5 6" key="1">
    <citation type="submission" date="2018-09" db="EMBL/GenBank/DDBJ databases">
        <authorList>
            <person name="Zhu H."/>
        </authorList>
    </citation>
    <scope>NUCLEOTIDE SEQUENCE [LARGE SCALE GENOMIC DNA]</scope>
    <source>
        <strain evidence="5 6">K2R10-39</strain>
    </source>
</reference>
<proteinExistence type="predicted"/>
<evidence type="ECO:0000313" key="6">
    <source>
        <dbReference type="Proteomes" id="UP000285190"/>
    </source>
</evidence>
<evidence type="ECO:0000313" key="5">
    <source>
        <dbReference type="EMBL" id="RJG07855.1"/>
    </source>
</evidence>
<evidence type="ECO:0000259" key="4">
    <source>
        <dbReference type="PROSITE" id="PS50995"/>
    </source>
</evidence>
<sequence>MRLDRTMTYRLHLLHKLSDRESQRAYLEDAGLPMSEGRCLSAIGSFAPLSINDLAQRANLNKGQASRAAQTLVEKALVQKEASETDGRGVVLTLTRKGAQVWERVMQVVARRNAEIFGCLSTTEQKQLSEMFDRMIAYAQAGTGEAIDDSE</sequence>
<dbReference type="SUPFAM" id="SSF46785">
    <property type="entry name" value="Winged helix' DNA-binding domain"/>
    <property type="match status" value="1"/>
</dbReference>
<dbReference type="PROSITE" id="PS50995">
    <property type="entry name" value="HTH_MARR_2"/>
    <property type="match status" value="1"/>
</dbReference>
<dbReference type="Pfam" id="PF12802">
    <property type="entry name" value="MarR_2"/>
    <property type="match status" value="1"/>
</dbReference>
<evidence type="ECO:0000256" key="3">
    <source>
        <dbReference type="ARBA" id="ARBA00023163"/>
    </source>
</evidence>
<organism evidence="5 6">
    <name type="scientific">Noviherbaspirillum cavernae</name>
    <dbReference type="NCBI Taxonomy" id="2320862"/>
    <lineage>
        <taxon>Bacteria</taxon>
        <taxon>Pseudomonadati</taxon>
        <taxon>Pseudomonadota</taxon>
        <taxon>Betaproteobacteria</taxon>
        <taxon>Burkholderiales</taxon>
        <taxon>Oxalobacteraceae</taxon>
        <taxon>Noviherbaspirillum</taxon>
    </lineage>
</organism>
<keyword evidence="3" id="KW-0804">Transcription</keyword>
<dbReference type="InterPro" id="IPR000835">
    <property type="entry name" value="HTH_MarR-typ"/>
</dbReference>
<dbReference type="Gene3D" id="1.10.10.10">
    <property type="entry name" value="Winged helix-like DNA-binding domain superfamily/Winged helix DNA-binding domain"/>
    <property type="match status" value="1"/>
</dbReference>
<dbReference type="PRINTS" id="PR00598">
    <property type="entry name" value="HTHMARR"/>
</dbReference>
<evidence type="ECO:0000256" key="1">
    <source>
        <dbReference type="ARBA" id="ARBA00023015"/>
    </source>
</evidence>
<dbReference type="PANTHER" id="PTHR42756">
    <property type="entry name" value="TRANSCRIPTIONAL REGULATOR, MARR"/>
    <property type="match status" value="1"/>
</dbReference>
<dbReference type="GO" id="GO:0003677">
    <property type="term" value="F:DNA binding"/>
    <property type="evidence" value="ECO:0007669"/>
    <property type="project" value="UniProtKB-KW"/>
</dbReference>
<dbReference type="RefSeq" id="WP_119741717.1">
    <property type="nucleotide sequence ID" value="NZ_QYUN01000002.1"/>
</dbReference>
<gene>
    <name evidence="5" type="ORF">D3870_05270</name>
</gene>
<keyword evidence="6" id="KW-1185">Reference proteome</keyword>
<name>A0A418X5Y6_9BURK</name>
<comment type="caution">
    <text evidence="5">The sequence shown here is derived from an EMBL/GenBank/DDBJ whole genome shotgun (WGS) entry which is preliminary data.</text>
</comment>
<accession>A0A418X5Y6</accession>
<keyword evidence="2" id="KW-0238">DNA-binding</keyword>
<dbReference type="OrthoDB" id="9090742at2"/>